<sequence length="323" mass="36327">MLEDTSLTAQEVADILKITKNTVYELIKRGDLNGYKVGKKIRIDVKDVEDYKNKTKNRRGTKTDVQEKNISTATNSYAFSINDTKVYSSSEFVICGQDVLLDILSRYLELNSQGIHVLRSYAGSFNALLGLYHGKVQIATSHLWDGDSNEYNIPYVRRMLPGIPSLIIHLACRTQGFYVQKGNPKGIKGWEDLKRPDINIVNREKGSGSRVLLDEHLRLIGVPGYTIKGYHRECVSHLAVASTVARGEADIGLGNEKSSQQVQGVDFIPLQKERYELVMKKEDMHKKPFKAIIDIIRSEEFKMELSGIGGYDLTETGKLIAEL</sequence>
<dbReference type="InterPro" id="IPR024370">
    <property type="entry name" value="PBP_domain"/>
</dbReference>
<dbReference type="SUPFAM" id="SSF46955">
    <property type="entry name" value="Putative DNA-binding domain"/>
    <property type="match status" value="1"/>
</dbReference>
<dbReference type="InterPro" id="IPR010093">
    <property type="entry name" value="SinI_DNA-bd"/>
</dbReference>
<dbReference type="SUPFAM" id="SSF53850">
    <property type="entry name" value="Periplasmic binding protein-like II"/>
    <property type="match status" value="1"/>
</dbReference>
<feature type="domain" description="Helix-turn-helix" evidence="2">
    <location>
        <begin position="7"/>
        <end position="54"/>
    </location>
</feature>
<reference evidence="3 4" key="1">
    <citation type="submission" date="2023-04" db="EMBL/GenBank/DDBJ databases">
        <title>Clostridium tannerae sp. nov., isolated from the fecal material of an alpaca.</title>
        <authorList>
            <person name="Miller S."/>
            <person name="Hendry M."/>
            <person name="King J."/>
            <person name="Sankaranarayanan K."/>
            <person name="Lawson P.A."/>
        </authorList>
    </citation>
    <scope>NUCLEOTIDE SEQUENCE [LARGE SCALE GENOMIC DNA]</scope>
    <source>
        <strain evidence="3 4">A1-XYC3</strain>
    </source>
</reference>
<name>A0ABU4JTR3_9CLOT</name>
<dbReference type="PANTHER" id="PTHR38431">
    <property type="entry name" value="BLL2305 PROTEIN"/>
    <property type="match status" value="1"/>
</dbReference>
<evidence type="ECO:0000259" key="2">
    <source>
        <dbReference type="Pfam" id="PF12728"/>
    </source>
</evidence>
<dbReference type="InterPro" id="IPR009061">
    <property type="entry name" value="DNA-bd_dom_put_sf"/>
</dbReference>
<dbReference type="Gene3D" id="3.40.190.10">
    <property type="entry name" value="Periplasmic binding protein-like II"/>
    <property type="match status" value="1"/>
</dbReference>
<dbReference type="EMBL" id="JARUJP010000010">
    <property type="protein sequence ID" value="MDW8801545.1"/>
    <property type="molecule type" value="Genomic_DNA"/>
</dbReference>
<dbReference type="Pfam" id="PF12727">
    <property type="entry name" value="PBP_like"/>
    <property type="match status" value="1"/>
</dbReference>
<dbReference type="InterPro" id="IPR041657">
    <property type="entry name" value="HTH_17"/>
</dbReference>
<feature type="domain" description="PBP" evidence="1">
    <location>
        <begin position="109"/>
        <end position="297"/>
    </location>
</feature>
<dbReference type="NCBIfam" id="TIGR01764">
    <property type="entry name" value="excise"/>
    <property type="match status" value="1"/>
</dbReference>
<dbReference type="Pfam" id="PF12728">
    <property type="entry name" value="HTH_17"/>
    <property type="match status" value="1"/>
</dbReference>
<evidence type="ECO:0000313" key="4">
    <source>
        <dbReference type="Proteomes" id="UP001281656"/>
    </source>
</evidence>
<protein>
    <submittedName>
        <fullName evidence="3">Helix-turn-helix transcriptional regulator</fullName>
    </submittedName>
</protein>
<organism evidence="3 4">
    <name type="scientific">Clostridium tanneri</name>
    <dbReference type="NCBI Taxonomy" id="3037988"/>
    <lineage>
        <taxon>Bacteria</taxon>
        <taxon>Bacillati</taxon>
        <taxon>Bacillota</taxon>
        <taxon>Clostridia</taxon>
        <taxon>Eubacteriales</taxon>
        <taxon>Clostridiaceae</taxon>
        <taxon>Clostridium</taxon>
    </lineage>
</organism>
<dbReference type="PANTHER" id="PTHR38431:SF1">
    <property type="entry name" value="BLL2305 PROTEIN"/>
    <property type="match status" value="1"/>
</dbReference>
<comment type="caution">
    <text evidence="3">The sequence shown here is derived from an EMBL/GenBank/DDBJ whole genome shotgun (WGS) entry which is preliminary data.</text>
</comment>
<proteinExistence type="predicted"/>
<accession>A0ABU4JTR3</accession>
<keyword evidence="4" id="KW-1185">Reference proteome</keyword>
<gene>
    <name evidence="3" type="ORF">P8V03_10315</name>
</gene>
<dbReference type="Proteomes" id="UP001281656">
    <property type="component" value="Unassembled WGS sequence"/>
</dbReference>
<evidence type="ECO:0000259" key="1">
    <source>
        <dbReference type="Pfam" id="PF12727"/>
    </source>
</evidence>
<evidence type="ECO:0000313" key="3">
    <source>
        <dbReference type="EMBL" id="MDW8801545.1"/>
    </source>
</evidence>
<dbReference type="RefSeq" id="WP_318798095.1">
    <property type="nucleotide sequence ID" value="NZ_JARUJP010000010.1"/>
</dbReference>